<evidence type="ECO:0000259" key="3">
    <source>
        <dbReference type="Pfam" id="PF01073"/>
    </source>
</evidence>
<proteinExistence type="inferred from homology"/>
<evidence type="ECO:0000256" key="1">
    <source>
        <dbReference type="ARBA" id="ARBA00023002"/>
    </source>
</evidence>
<dbReference type="PANTHER" id="PTHR10366:SF564">
    <property type="entry name" value="STEROL-4-ALPHA-CARBOXYLATE 3-DEHYDROGENASE, DECARBOXYLATING"/>
    <property type="match status" value="1"/>
</dbReference>
<accession>A0ABR2UFH8</accession>
<dbReference type="SUPFAM" id="SSF51735">
    <property type="entry name" value="NAD(P)-binding Rossmann-fold domains"/>
    <property type="match status" value="1"/>
</dbReference>
<dbReference type="Pfam" id="PF01073">
    <property type="entry name" value="3Beta_HSD"/>
    <property type="match status" value="1"/>
</dbReference>
<organism evidence="4 5">
    <name type="scientific">Seiridium unicorne</name>
    <dbReference type="NCBI Taxonomy" id="138068"/>
    <lineage>
        <taxon>Eukaryota</taxon>
        <taxon>Fungi</taxon>
        <taxon>Dikarya</taxon>
        <taxon>Ascomycota</taxon>
        <taxon>Pezizomycotina</taxon>
        <taxon>Sordariomycetes</taxon>
        <taxon>Xylariomycetidae</taxon>
        <taxon>Amphisphaeriales</taxon>
        <taxon>Sporocadaceae</taxon>
        <taxon>Seiridium</taxon>
    </lineage>
</organism>
<protein>
    <submittedName>
        <fullName evidence="4">3-beta hydroxysteroid dehydrogenase/isomerase domain-containing protein</fullName>
    </submittedName>
</protein>
<feature type="domain" description="3-beta hydroxysteroid dehydrogenase/isomerase" evidence="3">
    <location>
        <begin position="13"/>
        <end position="256"/>
    </location>
</feature>
<comment type="similarity">
    <text evidence="2">Belongs to the NAD(P)-dependent epimerase/dehydratase family. Dihydroflavonol-4-reductase subfamily.</text>
</comment>
<comment type="caution">
    <text evidence="4">The sequence shown here is derived from an EMBL/GenBank/DDBJ whole genome shotgun (WGS) entry which is preliminary data.</text>
</comment>
<dbReference type="PANTHER" id="PTHR10366">
    <property type="entry name" value="NAD DEPENDENT EPIMERASE/DEHYDRATASE"/>
    <property type="match status" value="1"/>
</dbReference>
<evidence type="ECO:0000313" key="4">
    <source>
        <dbReference type="EMBL" id="KAK9413372.1"/>
    </source>
</evidence>
<evidence type="ECO:0000256" key="2">
    <source>
        <dbReference type="ARBA" id="ARBA00023445"/>
    </source>
</evidence>
<keyword evidence="5" id="KW-1185">Reference proteome</keyword>
<reference evidence="4 5" key="1">
    <citation type="journal article" date="2024" name="J. Plant Pathol.">
        <title>Sequence and assembly of the genome of Seiridium unicorne, isolate CBS 538.82, causal agent of cypress canker disease.</title>
        <authorList>
            <person name="Scali E."/>
            <person name="Rocca G.D."/>
            <person name="Danti R."/>
            <person name="Garbelotto M."/>
            <person name="Barberini S."/>
            <person name="Baroncelli R."/>
            <person name="Emiliani G."/>
        </authorList>
    </citation>
    <scope>NUCLEOTIDE SEQUENCE [LARGE SCALE GENOMIC DNA]</scope>
    <source>
        <strain evidence="4 5">BM-138-508</strain>
    </source>
</reference>
<evidence type="ECO:0000313" key="5">
    <source>
        <dbReference type="Proteomes" id="UP001408356"/>
    </source>
</evidence>
<dbReference type="InterPro" id="IPR036291">
    <property type="entry name" value="NAD(P)-bd_dom_sf"/>
</dbReference>
<dbReference type="InterPro" id="IPR050425">
    <property type="entry name" value="NAD(P)_dehydrat-like"/>
</dbReference>
<name>A0ABR2UFH8_9PEZI</name>
<sequence length="343" mass="37737">MPPIDPEHKSRILVTGANGFIGHHIIKQILENTPHQIEATVRSPEKASQLQTVHRSHPRLTLHVVPDITKPEAFVRAAQHCHAIIHLAAPFVSGSTDYEEELLVPSIQGVQAISHAADANESVRRLVYCSSFAAVFNPAPEGSSPKKVYTEEDWNLSTYEQARGSPEMILAYQASKALAEKELMRGCGEQSRWDMVSLCPGIVFGAPVEGSVGTVQGLGQSNAILWDLFDKEEVPPTRVPIWTSVTSLAEAHVSALSAPKAGGERFLLINGTFENQELCDLLRSSDLDEASKSRIPVGKPNHRGDFWKADGSKAAKYLNFSKPDLRHTILELQRYLIQLEGKK</sequence>
<gene>
    <name evidence="4" type="ORF">SUNI508_02571</name>
</gene>
<dbReference type="Gene3D" id="3.40.50.720">
    <property type="entry name" value="NAD(P)-binding Rossmann-like Domain"/>
    <property type="match status" value="1"/>
</dbReference>
<dbReference type="InterPro" id="IPR002225">
    <property type="entry name" value="3Beta_OHSteriod_DH/Estase"/>
</dbReference>
<dbReference type="Proteomes" id="UP001408356">
    <property type="component" value="Unassembled WGS sequence"/>
</dbReference>
<dbReference type="EMBL" id="JARVKF010000440">
    <property type="protein sequence ID" value="KAK9413372.1"/>
    <property type="molecule type" value="Genomic_DNA"/>
</dbReference>
<keyword evidence="1" id="KW-0560">Oxidoreductase</keyword>